<dbReference type="RefSeq" id="WP_285999782.1">
    <property type="nucleotide sequence ID" value="NZ_CP127295.1"/>
</dbReference>
<dbReference type="Pfam" id="PF13828">
    <property type="entry name" value="DUF4190"/>
    <property type="match status" value="1"/>
</dbReference>
<accession>A0A9Y2NIX6</accession>
<dbReference type="Proteomes" id="UP001239397">
    <property type="component" value="Chromosome"/>
</dbReference>
<keyword evidence="2" id="KW-0472">Membrane</keyword>
<evidence type="ECO:0000313" key="5">
    <source>
        <dbReference type="Proteomes" id="UP001239397"/>
    </source>
</evidence>
<dbReference type="AlphaFoldDB" id="A0A9Y2NIX6"/>
<keyword evidence="5" id="KW-1185">Reference proteome</keyword>
<evidence type="ECO:0000256" key="2">
    <source>
        <dbReference type="SAM" id="Phobius"/>
    </source>
</evidence>
<keyword evidence="2" id="KW-0812">Transmembrane</keyword>
<gene>
    <name evidence="4" type="ORF">QRX60_05910</name>
</gene>
<name>A0A9Y2NIX6_9PSEU</name>
<dbReference type="KEGG" id="amog:QRX60_05910"/>
<evidence type="ECO:0000259" key="3">
    <source>
        <dbReference type="Pfam" id="PF13828"/>
    </source>
</evidence>
<evidence type="ECO:0000313" key="4">
    <source>
        <dbReference type="EMBL" id="WIY03389.1"/>
    </source>
</evidence>
<feature type="transmembrane region" description="Helical" evidence="2">
    <location>
        <begin position="32"/>
        <end position="56"/>
    </location>
</feature>
<dbReference type="EMBL" id="CP127295">
    <property type="protein sequence ID" value="WIY03389.1"/>
    <property type="molecule type" value="Genomic_DNA"/>
</dbReference>
<organism evidence="4 5">
    <name type="scientific">Amycolatopsis mongoliensis</name>
    <dbReference type="NCBI Taxonomy" id="715475"/>
    <lineage>
        <taxon>Bacteria</taxon>
        <taxon>Bacillati</taxon>
        <taxon>Actinomycetota</taxon>
        <taxon>Actinomycetes</taxon>
        <taxon>Pseudonocardiales</taxon>
        <taxon>Pseudonocardiaceae</taxon>
        <taxon>Amycolatopsis</taxon>
    </lineage>
</organism>
<evidence type="ECO:0000256" key="1">
    <source>
        <dbReference type="SAM" id="MobiDB-lite"/>
    </source>
</evidence>
<keyword evidence="2" id="KW-1133">Transmembrane helix</keyword>
<sequence length="108" mass="10590">MSHPYDPDDPFGRRSPSGGLPPDPGGPPGPGLAAGALLCSVAGGLVCLPAGIAGVVMGHAAHRRARRGEAAGRGVAIAAIAVGYLGIGLNTVALVLLFRLGAAHGLLR</sequence>
<feature type="region of interest" description="Disordered" evidence="1">
    <location>
        <begin position="1"/>
        <end position="29"/>
    </location>
</feature>
<feature type="transmembrane region" description="Helical" evidence="2">
    <location>
        <begin position="76"/>
        <end position="98"/>
    </location>
</feature>
<dbReference type="InterPro" id="IPR025241">
    <property type="entry name" value="DUF4190"/>
</dbReference>
<proteinExistence type="predicted"/>
<reference evidence="4 5" key="1">
    <citation type="submission" date="2023-06" db="EMBL/GenBank/DDBJ databases">
        <authorList>
            <person name="Oyuntsetseg B."/>
            <person name="Kim S.B."/>
        </authorList>
    </citation>
    <scope>NUCLEOTIDE SEQUENCE [LARGE SCALE GENOMIC DNA]</scope>
    <source>
        <strain evidence="4 5">4-36</strain>
    </source>
</reference>
<feature type="compositionally biased region" description="Pro residues" evidence="1">
    <location>
        <begin position="19"/>
        <end position="29"/>
    </location>
</feature>
<protein>
    <submittedName>
        <fullName evidence="4">DUF4190 domain-containing protein</fullName>
    </submittedName>
</protein>
<feature type="domain" description="DUF4190" evidence="3">
    <location>
        <begin position="32"/>
        <end position="92"/>
    </location>
</feature>